<keyword evidence="3" id="KW-1185">Reference proteome</keyword>
<evidence type="ECO:0000256" key="1">
    <source>
        <dbReference type="SAM" id="MobiDB-lite"/>
    </source>
</evidence>
<reference evidence="2 3" key="1">
    <citation type="submission" date="2013-11" db="EMBL/GenBank/DDBJ databases">
        <title>Opisthorchis viverrini - life in the bile duct.</title>
        <authorList>
            <person name="Young N.D."/>
            <person name="Nagarajan N."/>
            <person name="Lin S.J."/>
            <person name="Korhonen P.K."/>
            <person name="Jex A.R."/>
            <person name="Hall R.S."/>
            <person name="Safavi-Hemami H."/>
            <person name="Kaewkong W."/>
            <person name="Bertrand D."/>
            <person name="Gao S."/>
            <person name="Seet Q."/>
            <person name="Wongkham S."/>
            <person name="Teh B.T."/>
            <person name="Wongkham C."/>
            <person name="Intapan P.M."/>
            <person name="Maleewong W."/>
            <person name="Yang X."/>
            <person name="Hu M."/>
            <person name="Wang Z."/>
            <person name="Hofmann A."/>
            <person name="Sternberg P.W."/>
            <person name="Tan P."/>
            <person name="Wang J."/>
            <person name="Gasser R.B."/>
        </authorList>
    </citation>
    <scope>NUCLEOTIDE SEQUENCE [LARGE SCALE GENOMIC DNA]</scope>
</reference>
<dbReference type="EMBL" id="KL596658">
    <property type="protein sequence ID" value="KER30622.1"/>
    <property type="molecule type" value="Genomic_DNA"/>
</dbReference>
<dbReference type="RefSeq" id="XP_009165617.1">
    <property type="nucleotide sequence ID" value="XM_009167353.1"/>
</dbReference>
<accession>A0A074ZXG9</accession>
<evidence type="ECO:0000313" key="2">
    <source>
        <dbReference type="EMBL" id="KER30622.1"/>
    </source>
</evidence>
<gene>
    <name evidence="2" type="ORF">T265_02974</name>
</gene>
<protein>
    <submittedName>
        <fullName evidence="2">Uncharacterized protein</fullName>
    </submittedName>
</protein>
<dbReference type="CTD" id="20317162"/>
<feature type="region of interest" description="Disordered" evidence="1">
    <location>
        <begin position="160"/>
        <end position="214"/>
    </location>
</feature>
<sequence length="214" mass="24252">MTLQKLILRVKKDVAENKTTTAIVPIFERPPWRKSGPTGYRAQSSGSEDELAINCTNLTPGMIHHFITHVPYLPDGLWREFWTDDTAESDSTRDMSCRVMPPTEDRPHRDTFLVKPPQNTQESRKAEFCPKSLIKSKSSRQKWVLNELQTATVEIFAHGKTLSPKAKRPEHTGLSGNEKTRKRKGSPEAMKTGSRQHLPTSPFVAFDSNPAHNY</sequence>
<feature type="region of interest" description="Disordered" evidence="1">
    <location>
        <begin position="88"/>
        <end position="125"/>
    </location>
</feature>
<dbReference type="Proteomes" id="UP000054324">
    <property type="component" value="Unassembled WGS sequence"/>
</dbReference>
<dbReference type="AlphaFoldDB" id="A0A074ZXG9"/>
<feature type="compositionally biased region" description="Basic and acidic residues" evidence="1">
    <location>
        <begin position="103"/>
        <end position="112"/>
    </location>
</feature>
<proteinExistence type="predicted"/>
<organism evidence="2 3">
    <name type="scientific">Opisthorchis viverrini</name>
    <name type="common">Southeast Asian liver fluke</name>
    <dbReference type="NCBI Taxonomy" id="6198"/>
    <lineage>
        <taxon>Eukaryota</taxon>
        <taxon>Metazoa</taxon>
        <taxon>Spiralia</taxon>
        <taxon>Lophotrochozoa</taxon>
        <taxon>Platyhelminthes</taxon>
        <taxon>Trematoda</taxon>
        <taxon>Digenea</taxon>
        <taxon>Opisthorchiida</taxon>
        <taxon>Opisthorchiata</taxon>
        <taxon>Opisthorchiidae</taxon>
        <taxon>Opisthorchis</taxon>
    </lineage>
</organism>
<evidence type="ECO:0000313" key="3">
    <source>
        <dbReference type="Proteomes" id="UP000054324"/>
    </source>
</evidence>
<dbReference type="KEGG" id="ovi:T265_02974"/>
<dbReference type="GeneID" id="20317162"/>
<name>A0A074ZXG9_OPIVI</name>